<keyword evidence="4" id="KW-1185">Reference proteome</keyword>
<dbReference type="Pfam" id="PF00005">
    <property type="entry name" value="ABC_tran"/>
    <property type="match status" value="1"/>
</dbReference>
<dbReference type="PANTHER" id="PTHR24221">
    <property type="entry name" value="ATP-BINDING CASSETTE SUB-FAMILY B"/>
    <property type="match status" value="1"/>
</dbReference>
<keyword evidence="1" id="KW-1133">Transmembrane helix</keyword>
<reference evidence="3 4" key="1">
    <citation type="submission" date="2019-03" db="EMBL/GenBank/DDBJ databases">
        <title>Genomic Encyclopedia of Type Strains, Phase IV (KMG-IV): sequencing the most valuable type-strain genomes for metagenomic binning, comparative biology and taxonomic classification.</title>
        <authorList>
            <person name="Goeker M."/>
        </authorList>
    </citation>
    <scope>NUCLEOTIDE SEQUENCE [LARGE SCALE GENOMIC DNA]</scope>
    <source>
        <strain evidence="3 4">DSM 24179</strain>
    </source>
</reference>
<dbReference type="Gene3D" id="3.40.50.300">
    <property type="entry name" value="P-loop containing nucleotide triphosphate hydrolases"/>
    <property type="match status" value="1"/>
</dbReference>
<evidence type="ECO:0000256" key="1">
    <source>
        <dbReference type="SAM" id="Phobius"/>
    </source>
</evidence>
<gene>
    <name evidence="3" type="ORF">EV194_105134</name>
</gene>
<dbReference type="PANTHER" id="PTHR24221:SF654">
    <property type="entry name" value="ATP-BINDING CASSETTE SUB-FAMILY B MEMBER 6"/>
    <property type="match status" value="1"/>
</dbReference>
<evidence type="ECO:0000313" key="4">
    <source>
        <dbReference type="Proteomes" id="UP000295221"/>
    </source>
</evidence>
<keyword evidence="1" id="KW-0472">Membrane</keyword>
<protein>
    <submittedName>
        <fullName evidence="3">ABC transporter family protein</fullName>
    </submittedName>
</protein>
<dbReference type="EMBL" id="SLWK01000005">
    <property type="protein sequence ID" value="TCO08330.1"/>
    <property type="molecule type" value="Genomic_DNA"/>
</dbReference>
<name>A0A4R2GIE3_9BACT</name>
<dbReference type="GO" id="GO:0005524">
    <property type="term" value="F:ATP binding"/>
    <property type="evidence" value="ECO:0007669"/>
    <property type="project" value="InterPro"/>
</dbReference>
<dbReference type="AlphaFoldDB" id="A0A4R2GIE3"/>
<dbReference type="InterPro" id="IPR003439">
    <property type="entry name" value="ABC_transporter-like_ATP-bd"/>
</dbReference>
<evidence type="ECO:0000313" key="3">
    <source>
        <dbReference type="EMBL" id="TCO08330.1"/>
    </source>
</evidence>
<sequence>MKRKTILPFLIFSIFMFLYLFCLVYSQSIIIYEACKFLFITPIVYLLSYMFSCNNIKIAIYVSSGLIIGFFMVREIELMLLLFKIYPLNGGAVYIGDHHIDYFTNQSMRSIISSVPQKLDLFAGNIIENIAVGEFEPDMESVLKICKQLGILDFIEKLPAGFNTYIGENGATLSGGQKQRLAIARALYVNPEILILDEATSSLDSESEHFVQKAM</sequence>
<dbReference type="InterPro" id="IPR027417">
    <property type="entry name" value="P-loop_NTPase"/>
</dbReference>
<feature type="transmembrane region" description="Helical" evidence="1">
    <location>
        <begin position="58"/>
        <end position="76"/>
    </location>
</feature>
<keyword evidence="1" id="KW-0812">Transmembrane</keyword>
<proteinExistence type="predicted"/>
<feature type="transmembrane region" description="Helical" evidence="1">
    <location>
        <begin position="37"/>
        <end position="52"/>
    </location>
</feature>
<dbReference type="Proteomes" id="UP000295221">
    <property type="component" value="Unassembled WGS sequence"/>
</dbReference>
<comment type="caution">
    <text evidence="3">The sequence shown here is derived from an EMBL/GenBank/DDBJ whole genome shotgun (WGS) entry which is preliminary data.</text>
</comment>
<evidence type="ECO:0000259" key="2">
    <source>
        <dbReference type="Pfam" id="PF00005"/>
    </source>
</evidence>
<dbReference type="GO" id="GO:0042626">
    <property type="term" value="F:ATPase-coupled transmembrane transporter activity"/>
    <property type="evidence" value="ECO:0007669"/>
    <property type="project" value="TreeGrafter"/>
</dbReference>
<dbReference type="InterPro" id="IPR039421">
    <property type="entry name" value="Type_1_exporter"/>
</dbReference>
<organism evidence="3 4">
    <name type="scientific">Natronoflexus pectinivorans</name>
    <dbReference type="NCBI Taxonomy" id="682526"/>
    <lineage>
        <taxon>Bacteria</taxon>
        <taxon>Pseudomonadati</taxon>
        <taxon>Bacteroidota</taxon>
        <taxon>Bacteroidia</taxon>
        <taxon>Marinilabiliales</taxon>
        <taxon>Marinilabiliaceae</taxon>
        <taxon>Natronoflexus</taxon>
    </lineage>
</organism>
<dbReference type="RefSeq" id="WP_207915963.1">
    <property type="nucleotide sequence ID" value="NZ_SLWK01000005.1"/>
</dbReference>
<feature type="transmembrane region" description="Helical" evidence="1">
    <location>
        <begin position="6"/>
        <end position="25"/>
    </location>
</feature>
<feature type="domain" description="ABC transporter" evidence="2">
    <location>
        <begin position="78"/>
        <end position="201"/>
    </location>
</feature>
<dbReference type="GO" id="GO:0016887">
    <property type="term" value="F:ATP hydrolysis activity"/>
    <property type="evidence" value="ECO:0007669"/>
    <property type="project" value="InterPro"/>
</dbReference>
<accession>A0A4R2GIE3</accession>
<dbReference type="SUPFAM" id="SSF52540">
    <property type="entry name" value="P-loop containing nucleoside triphosphate hydrolases"/>
    <property type="match status" value="1"/>
</dbReference>